<reference evidence="1 2" key="1">
    <citation type="submission" date="2021-03" db="EMBL/GenBank/DDBJ databases">
        <title>Paenibacillus artemisicola MWE-103 whole genome sequence.</title>
        <authorList>
            <person name="Ham Y.J."/>
        </authorList>
    </citation>
    <scope>NUCLEOTIDE SEQUENCE [LARGE SCALE GENOMIC DNA]</scope>
    <source>
        <strain evidence="1 2">MWE-103</strain>
    </source>
</reference>
<sequence length="192" mass="21255">MRWLVMLIAVVLLTACGRSGGSDSEEAARKEQAKQAAMDKMAHPKPVYRDDLFDLKLHIERTTVKAGEPIVVSASLTFIGDPPRITVWGARSFLTFAIHDVNGFAMDGASTAERAPTELIRGQTYAYPFFKSGGYDSQAPDADFWRAFYAEKELRLPAGRYVLEANLSFDLHEALDDRAAYRAAAYATITVE</sequence>
<evidence type="ECO:0008006" key="3">
    <source>
        <dbReference type="Google" id="ProtNLM"/>
    </source>
</evidence>
<accession>A0ABS3WJM4</accession>
<comment type="caution">
    <text evidence="1">The sequence shown here is derived from an EMBL/GenBank/DDBJ whole genome shotgun (WGS) entry which is preliminary data.</text>
</comment>
<dbReference type="Proteomes" id="UP000670947">
    <property type="component" value="Unassembled WGS sequence"/>
</dbReference>
<organism evidence="1 2">
    <name type="scientific">Paenibacillus artemisiicola</name>
    <dbReference type="NCBI Taxonomy" id="1172618"/>
    <lineage>
        <taxon>Bacteria</taxon>
        <taxon>Bacillati</taxon>
        <taxon>Bacillota</taxon>
        <taxon>Bacilli</taxon>
        <taxon>Bacillales</taxon>
        <taxon>Paenibacillaceae</taxon>
        <taxon>Paenibacillus</taxon>
    </lineage>
</organism>
<evidence type="ECO:0000313" key="1">
    <source>
        <dbReference type="EMBL" id="MBO7748536.1"/>
    </source>
</evidence>
<proteinExistence type="predicted"/>
<name>A0ABS3WJM4_9BACL</name>
<dbReference type="RefSeq" id="WP_208851088.1">
    <property type="nucleotide sequence ID" value="NZ_JAGGDJ010000062.1"/>
</dbReference>
<dbReference type="EMBL" id="JAGGDJ010000062">
    <property type="protein sequence ID" value="MBO7748536.1"/>
    <property type="molecule type" value="Genomic_DNA"/>
</dbReference>
<evidence type="ECO:0000313" key="2">
    <source>
        <dbReference type="Proteomes" id="UP000670947"/>
    </source>
</evidence>
<protein>
    <recommendedName>
        <fullName evidence="3">DUF4352 domain-containing protein</fullName>
    </recommendedName>
</protein>
<keyword evidence="2" id="KW-1185">Reference proteome</keyword>
<gene>
    <name evidence="1" type="ORF">I8J29_30610</name>
</gene>
<dbReference type="PROSITE" id="PS51257">
    <property type="entry name" value="PROKAR_LIPOPROTEIN"/>
    <property type="match status" value="1"/>
</dbReference>